<dbReference type="EMBL" id="JAIVGD010000002">
    <property type="protein sequence ID" value="KAH0778261.1"/>
    <property type="molecule type" value="Genomic_DNA"/>
</dbReference>
<comment type="caution">
    <text evidence="1">The sequence shown here is derived from an EMBL/GenBank/DDBJ whole genome shotgun (WGS) entry which is preliminary data.</text>
</comment>
<keyword evidence="2" id="KW-1185">Reference proteome</keyword>
<reference evidence="1 2" key="1">
    <citation type="journal article" date="2021" name="bioRxiv">
        <title>Chromosome-scale and haplotype-resolved genome assembly of a tetraploid potato cultivar.</title>
        <authorList>
            <person name="Sun H."/>
            <person name="Jiao W.-B."/>
            <person name="Krause K."/>
            <person name="Campoy J.A."/>
            <person name="Goel M."/>
            <person name="Folz-Donahue K."/>
            <person name="Kukat C."/>
            <person name="Huettel B."/>
            <person name="Schneeberger K."/>
        </authorList>
    </citation>
    <scope>NUCLEOTIDE SEQUENCE [LARGE SCALE GENOMIC DNA]</scope>
    <source>
        <strain evidence="1">SolTubOtavaFocal</strain>
        <tissue evidence="1">Leaves</tissue>
    </source>
</reference>
<dbReference type="PANTHER" id="PTHR33116:SF85">
    <property type="entry name" value="REVERSE TRANSCRIPTASE ZINC-BINDING DOMAIN-CONTAINING PROTEIN"/>
    <property type="match status" value="1"/>
</dbReference>
<evidence type="ECO:0000313" key="2">
    <source>
        <dbReference type="Proteomes" id="UP000826656"/>
    </source>
</evidence>
<accession>A0ABQ7WDD2</accession>
<evidence type="ECO:0000313" key="1">
    <source>
        <dbReference type="EMBL" id="KAH0778261.1"/>
    </source>
</evidence>
<dbReference type="Proteomes" id="UP000826656">
    <property type="component" value="Unassembled WGS sequence"/>
</dbReference>
<gene>
    <name evidence="1" type="ORF">KY290_004688</name>
</gene>
<organism evidence="1 2">
    <name type="scientific">Solanum tuberosum</name>
    <name type="common">Potato</name>
    <dbReference type="NCBI Taxonomy" id="4113"/>
    <lineage>
        <taxon>Eukaryota</taxon>
        <taxon>Viridiplantae</taxon>
        <taxon>Streptophyta</taxon>
        <taxon>Embryophyta</taxon>
        <taxon>Tracheophyta</taxon>
        <taxon>Spermatophyta</taxon>
        <taxon>Magnoliopsida</taxon>
        <taxon>eudicotyledons</taxon>
        <taxon>Gunneridae</taxon>
        <taxon>Pentapetalae</taxon>
        <taxon>asterids</taxon>
        <taxon>lamiids</taxon>
        <taxon>Solanales</taxon>
        <taxon>Solanaceae</taxon>
        <taxon>Solanoideae</taxon>
        <taxon>Solaneae</taxon>
        <taxon>Solanum</taxon>
    </lineage>
</organism>
<sequence>MPTTYLGMPLGSEHKAGEIWDGILEKTEKRLARWKAQYISLGGRLILINSVLDALPTYVMSLFPIPPKVMKKLDRLRRDFLWHGCKEGKGYKLVNWQTTMHSREQGGLGIGNLRAQNNSLLMKWLWRYNGEDHALWREVIRHKFGELNPWCTNVSTDTYGVGVWKTIRALWPKLEGNLQKIVGDGKRIKLWKDAWKEQSPLMEIFPDLFILSNNPDGTIYDMWGAQGWNLFFRRLLNDWEIDRVADLLNRIDDFNGTTAEPDTLRWKHNIDGQFPVKRVYKMEERVQCRGQPKIWRNLWIVHPQPSTTLVSISQHNKDKLDYAGAYCRFA</sequence>
<proteinExistence type="predicted"/>
<name>A0ABQ7WDD2_SOLTU</name>
<dbReference type="PANTHER" id="PTHR33116">
    <property type="entry name" value="REVERSE TRANSCRIPTASE ZINC-BINDING DOMAIN-CONTAINING PROTEIN-RELATED-RELATED"/>
    <property type="match status" value="1"/>
</dbReference>
<protein>
    <submittedName>
        <fullName evidence="1">Uncharacterized protein</fullName>
    </submittedName>
</protein>